<evidence type="ECO:0000313" key="1">
    <source>
        <dbReference type="EMBL" id="EGH19010.1"/>
    </source>
</evidence>
<proteinExistence type="predicted"/>
<feature type="non-terminal residue" evidence="1">
    <location>
        <position position="1"/>
    </location>
</feature>
<dbReference type="Gene3D" id="3.30.559.30">
    <property type="entry name" value="Nonribosomal peptide synthetase, condensation domain"/>
    <property type="match status" value="1"/>
</dbReference>
<comment type="caution">
    <text evidence="1">The sequence shown here is derived from an EMBL/GenBank/DDBJ whole genome shotgun (WGS) entry which is preliminary data.</text>
</comment>
<gene>
    <name evidence="1" type="ORF">Pgy4_39210</name>
</gene>
<dbReference type="BioCyc" id="PSYR875330:G11XH-7508-MONOMER"/>
<dbReference type="EMBL" id="ADWY01003474">
    <property type="protein sequence ID" value="EGH19010.1"/>
    <property type="molecule type" value="Genomic_DNA"/>
</dbReference>
<dbReference type="SUPFAM" id="SSF52777">
    <property type="entry name" value="CoA-dependent acyltransferases"/>
    <property type="match status" value="1"/>
</dbReference>
<dbReference type="Proteomes" id="UP000005466">
    <property type="component" value="Unassembled WGS sequence"/>
</dbReference>
<dbReference type="AlphaFoldDB" id="F3CIB8"/>
<protein>
    <submittedName>
        <fullName evidence="1">Pyoverdine sidechain peptide synthetase III, L-Thr-L-Ser component</fullName>
    </submittedName>
</protein>
<feature type="non-terminal residue" evidence="1">
    <location>
        <position position="42"/>
    </location>
</feature>
<name>F3CIB8_PSESG</name>
<dbReference type="HOGENOM" id="CLU_3244191_0_0_6"/>
<organism evidence="1 2">
    <name type="scientific">Pseudomonas savastanoi pv. glycinea str. race 4</name>
    <dbReference type="NCBI Taxonomy" id="875330"/>
    <lineage>
        <taxon>Bacteria</taxon>
        <taxon>Pseudomonadati</taxon>
        <taxon>Pseudomonadota</taxon>
        <taxon>Gammaproteobacteria</taxon>
        <taxon>Pseudomonadales</taxon>
        <taxon>Pseudomonadaceae</taxon>
        <taxon>Pseudomonas</taxon>
    </lineage>
</organism>
<reference evidence="1 2" key="1">
    <citation type="journal article" date="2011" name="PLoS Pathog.">
        <title>Dynamic evolution of pathogenicity revealed by sequencing and comparative genomics of 19 Pseudomonas syringae isolates.</title>
        <authorList>
            <person name="Baltrus D.A."/>
            <person name="Nishimura M.T."/>
            <person name="Romanchuk A."/>
            <person name="Chang J.H."/>
            <person name="Mukhtar M.S."/>
            <person name="Cherkis K."/>
            <person name="Roach J."/>
            <person name="Grant S.R."/>
            <person name="Jones C.D."/>
            <person name="Dangl J.L."/>
        </authorList>
    </citation>
    <scope>NUCLEOTIDE SEQUENCE [LARGE SCALE GENOMIC DNA]</scope>
    <source>
        <strain evidence="2">race 4</strain>
    </source>
</reference>
<evidence type="ECO:0000313" key="2">
    <source>
        <dbReference type="Proteomes" id="UP000005466"/>
    </source>
</evidence>
<accession>F3CIB8</accession>
<sequence length="42" mass="4633">IGFFVNTQVLKADFDTQTTVAGLLQQIKQTAVEAQAHQDLPF</sequence>